<dbReference type="Gene3D" id="1.20.1640.10">
    <property type="entry name" value="Multidrug efflux transporter AcrB transmembrane domain"/>
    <property type="match status" value="2"/>
</dbReference>
<dbReference type="GO" id="GO:0005886">
    <property type="term" value="C:plasma membrane"/>
    <property type="evidence" value="ECO:0007669"/>
    <property type="project" value="UniProtKB-SubCell"/>
</dbReference>
<evidence type="ECO:0000259" key="7">
    <source>
        <dbReference type="PROSITE" id="PS50156"/>
    </source>
</evidence>
<name>A0A5C6DET7_9BACT</name>
<dbReference type="Pfam" id="PF03176">
    <property type="entry name" value="MMPL"/>
    <property type="match status" value="2"/>
</dbReference>
<feature type="transmembrane region" description="Helical" evidence="6">
    <location>
        <begin position="700"/>
        <end position="723"/>
    </location>
</feature>
<feature type="transmembrane region" description="Helical" evidence="6">
    <location>
        <begin position="261"/>
        <end position="284"/>
    </location>
</feature>
<accession>A0A5C6DET7</accession>
<keyword evidence="5 6" id="KW-0472">Membrane</keyword>
<evidence type="ECO:0000256" key="4">
    <source>
        <dbReference type="ARBA" id="ARBA00022989"/>
    </source>
</evidence>
<dbReference type="Proteomes" id="UP000315471">
    <property type="component" value="Unassembled WGS sequence"/>
</dbReference>
<dbReference type="AlphaFoldDB" id="A0A5C6DET7"/>
<feature type="transmembrane region" description="Helical" evidence="6">
    <location>
        <begin position="304"/>
        <end position="327"/>
    </location>
</feature>
<reference evidence="8 9" key="1">
    <citation type="submission" date="2019-02" db="EMBL/GenBank/DDBJ databases">
        <title>Deep-cultivation of Planctomycetes and their phenomic and genomic characterization uncovers novel biology.</title>
        <authorList>
            <person name="Wiegand S."/>
            <person name="Jogler M."/>
            <person name="Boedeker C."/>
            <person name="Pinto D."/>
            <person name="Vollmers J."/>
            <person name="Rivas-Marin E."/>
            <person name="Kohn T."/>
            <person name="Peeters S.H."/>
            <person name="Heuer A."/>
            <person name="Rast P."/>
            <person name="Oberbeckmann S."/>
            <person name="Bunk B."/>
            <person name="Jeske O."/>
            <person name="Meyerdierks A."/>
            <person name="Storesund J.E."/>
            <person name="Kallscheuer N."/>
            <person name="Luecker S."/>
            <person name="Lage O.M."/>
            <person name="Pohl T."/>
            <person name="Merkel B.J."/>
            <person name="Hornburger P."/>
            <person name="Mueller R.-W."/>
            <person name="Bruemmer F."/>
            <person name="Labrenz M."/>
            <person name="Spormann A.M."/>
            <person name="Op Den Camp H."/>
            <person name="Overmann J."/>
            <person name="Amann R."/>
            <person name="Jetten M.S.M."/>
            <person name="Mascher T."/>
            <person name="Medema M.H."/>
            <person name="Devos D.P."/>
            <person name="Kaster A.-K."/>
            <person name="Ovreas L."/>
            <person name="Rohde M."/>
            <person name="Galperin M.Y."/>
            <person name="Jogler C."/>
        </authorList>
    </citation>
    <scope>NUCLEOTIDE SEQUENCE [LARGE SCALE GENOMIC DNA]</scope>
    <source>
        <strain evidence="8 9">Q31b</strain>
    </source>
</reference>
<dbReference type="InterPro" id="IPR000731">
    <property type="entry name" value="SSD"/>
</dbReference>
<dbReference type="RefSeq" id="WP_146602758.1">
    <property type="nucleotide sequence ID" value="NZ_SJPY01000013.1"/>
</dbReference>
<feature type="transmembrane region" description="Helical" evidence="6">
    <location>
        <begin position="20"/>
        <end position="40"/>
    </location>
</feature>
<feature type="transmembrane region" description="Helical" evidence="6">
    <location>
        <begin position="214"/>
        <end position="241"/>
    </location>
</feature>
<dbReference type="PROSITE" id="PS50156">
    <property type="entry name" value="SSD"/>
    <property type="match status" value="1"/>
</dbReference>
<proteinExistence type="predicted"/>
<organism evidence="8 9">
    <name type="scientific">Novipirellula aureliae</name>
    <dbReference type="NCBI Taxonomy" id="2527966"/>
    <lineage>
        <taxon>Bacteria</taxon>
        <taxon>Pseudomonadati</taxon>
        <taxon>Planctomycetota</taxon>
        <taxon>Planctomycetia</taxon>
        <taxon>Pirellulales</taxon>
        <taxon>Pirellulaceae</taxon>
        <taxon>Novipirellula</taxon>
    </lineage>
</organism>
<evidence type="ECO:0000313" key="8">
    <source>
        <dbReference type="EMBL" id="TWU33646.1"/>
    </source>
</evidence>
<comment type="caution">
    <text evidence="8">The sequence shown here is derived from an EMBL/GenBank/DDBJ whole genome shotgun (WGS) entry which is preliminary data.</text>
</comment>
<feature type="domain" description="SSD" evidence="7">
    <location>
        <begin position="626"/>
        <end position="754"/>
    </location>
</feature>
<feature type="transmembrane region" description="Helical" evidence="6">
    <location>
        <begin position="629"/>
        <end position="651"/>
    </location>
</feature>
<dbReference type="OrthoDB" id="2112773at2"/>
<dbReference type="PANTHER" id="PTHR33406:SF12">
    <property type="entry name" value="BLR2997 PROTEIN"/>
    <property type="match status" value="1"/>
</dbReference>
<feature type="transmembrane region" description="Helical" evidence="6">
    <location>
        <begin position="729"/>
        <end position="756"/>
    </location>
</feature>
<dbReference type="SUPFAM" id="SSF82866">
    <property type="entry name" value="Multidrug efflux transporter AcrB transmembrane domain"/>
    <property type="match status" value="2"/>
</dbReference>
<dbReference type="InterPro" id="IPR050545">
    <property type="entry name" value="Mycobact_MmpL"/>
</dbReference>
<dbReference type="EMBL" id="SJPY01000013">
    <property type="protein sequence ID" value="TWU33646.1"/>
    <property type="molecule type" value="Genomic_DNA"/>
</dbReference>
<protein>
    <submittedName>
        <fullName evidence="8">MMPL family protein</fullName>
    </submittedName>
</protein>
<evidence type="ECO:0000256" key="2">
    <source>
        <dbReference type="ARBA" id="ARBA00022475"/>
    </source>
</evidence>
<keyword evidence="9" id="KW-1185">Reference proteome</keyword>
<sequence length="772" mass="85244">MSTKRPANTDQRHRWPSVTVRWGSLILAFAVFPIVMLGAIRAWENSGTKVEDWLPAGFEETETLYQFYQRFGSDELLMIGWDGAKLGDPKIERLREVLLAADPLDRNHRVFFRDVWTGDSILEQMQAPPLALSRRQAMSRMFGWILGKEETTAMLALVSDAGMADRHSAIDFARRSASSVLELPIDEIHFAGSTIETVAIDEASQSSLLRLNGYSFLVCVGLLMICMRRIWYALVIFGIGLYNEQASMALMHYSGTQMDSILLLTANLALVLSVSAGIHMYGYYRHACQQAGDESPAWVALRTAFKPTLLAAITTGIGFGSLAISQIVPVHKFGLYTAITAPTAVLLTLWYLAMYFPASRKGLSGRDVPSVHVSLNPGSLAANESPKESAARWRWMSYWPIILSFFFVLAVVGAYNARRLRISTGMHDLFPDDAKLLGDYAWIEQRIGPLVPVEIVVEVPLRDDREIVDELRWVAELQRQLRGCEAVGSLISALNFTPPIPPDQVRQSVGDIAYRTGWSSGVNQSLDRFESLRFLRQESHQRLWRLTARVEGSIEQDYSAIMSELKAITAKTLKEAADPDVSFTISGGAPLAAKTQQRLLSDLTFSYFTALLLIAITLAIVLRNPIGSILAMFPNVIPALGVFGLMGAMGWNVEIGGVMTASAVLGIGVDDSMHLIMAFRDSFARHGSHQQAAIESLRTCAPAMSQTTLVCGLGMLVFALSPFVPIQRFAWLMASLLSVALLADLVLLPAILYSPLGKFFLLQKTRRTAGTR</sequence>
<evidence type="ECO:0000256" key="3">
    <source>
        <dbReference type="ARBA" id="ARBA00022692"/>
    </source>
</evidence>
<feature type="transmembrane region" description="Helical" evidence="6">
    <location>
        <begin position="604"/>
        <end position="622"/>
    </location>
</feature>
<evidence type="ECO:0000313" key="9">
    <source>
        <dbReference type="Proteomes" id="UP000315471"/>
    </source>
</evidence>
<feature type="transmembrane region" description="Helical" evidence="6">
    <location>
        <begin position="333"/>
        <end position="356"/>
    </location>
</feature>
<evidence type="ECO:0000256" key="6">
    <source>
        <dbReference type="SAM" id="Phobius"/>
    </source>
</evidence>
<keyword evidence="4 6" id="KW-1133">Transmembrane helix</keyword>
<evidence type="ECO:0000256" key="5">
    <source>
        <dbReference type="ARBA" id="ARBA00023136"/>
    </source>
</evidence>
<dbReference type="InterPro" id="IPR004869">
    <property type="entry name" value="MMPL_dom"/>
</dbReference>
<keyword evidence="3 6" id="KW-0812">Transmembrane</keyword>
<gene>
    <name evidence="8" type="ORF">Q31b_57030</name>
</gene>
<dbReference type="PANTHER" id="PTHR33406">
    <property type="entry name" value="MEMBRANE PROTEIN MJ1562-RELATED"/>
    <property type="match status" value="1"/>
</dbReference>
<evidence type="ECO:0000256" key="1">
    <source>
        <dbReference type="ARBA" id="ARBA00004651"/>
    </source>
</evidence>
<keyword evidence="2" id="KW-1003">Cell membrane</keyword>
<comment type="subcellular location">
    <subcellularLocation>
        <location evidence="1">Cell membrane</location>
        <topology evidence="1">Multi-pass membrane protein</topology>
    </subcellularLocation>
</comment>
<feature type="transmembrane region" description="Helical" evidence="6">
    <location>
        <begin position="395"/>
        <end position="415"/>
    </location>
</feature>